<evidence type="ECO:0000313" key="2">
    <source>
        <dbReference type="EMBL" id="OQO89842.1"/>
    </source>
</evidence>
<dbReference type="Gene3D" id="3.40.50.1820">
    <property type="entry name" value="alpha/beta hydrolase"/>
    <property type="match status" value="1"/>
</dbReference>
<comment type="caution">
    <text evidence="2">The sequence shown here is derived from an EMBL/GenBank/DDBJ whole genome shotgun (WGS) entry which is preliminary data.</text>
</comment>
<protein>
    <recommendedName>
        <fullName evidence="1">DUF1023 domain-containing protein</fullName>
    </recommendedName>
</protein>
<dbReference type="RefSeq" id="WP_081193991.1">
    <property type="nucleotide sequence ID" value="NZ_MWIH01000008.1"/>
</dbReference>
<keyword evidence="3" id="KW-1185">Reference proteome</keyword>
<sequence length="334" mass="35059">MEYLRNECTADSPFSSISGRAARARLLVEGSRLEPETVRHLVATLRPSESRALALEHPTVVGALDGAPPELRYLANRRAMRLARCGDQHSREGVLLFSARGGGRVAQVFGDLATAERVAVLCPGAGNRGSNFWTGLGGLRHRSPALQAAQVYDAVCAGGPEAARVAVIAWLGYDTPAGLGVDVARAVLARAGAVALRRLVAGLVVTNPGATIVLLGHSYGSVVIGAAASHLPRQVTDLVVFGSPGMGVRNAGELRTSARVWAGQARRDWVRWVPGRRLLGVGHGTKPAHPAFGACALSTADVPDHDHYLSPGTDALAHVARIVGWAARTRSRCA</sequence>
<evidence type="ECO:0000259" key="1">
    <source>
        <dbReference type="Pfam" id="PF06259"/>
    </source>
</evidence>
<feature type="domain" description="DUF1023" evidence="1">
    <location>
        <begin position="101"/>
        <end position="274"/>
    </location>
</feature>
<gene>
    <name evidence="2" type="ORF">B1813_18510</name>
</gene>
<dbReference type="STRING" id="1962155.B1813_18510"/>
<name>A0A1V8ZY86_SACPI</name>
<dbReference type="Pfam" id="PF06259">
    <property type="entry name" value="Abhydrolase_8"/>
    <property type="match status" value="1"/>
</dbReference>
<accession>A0A1V8ZY86</accession>
<dbReference type="Proteomes" id="UP000192591">
    <property type="component" value="Unassembled WGS sequence"/>
</dbReference>
<evidence type="ECO:0000313" key="3">
    <source>
        <dbReference type="Proteomes" id="UP000192591"/>
    </source>
</evidence>
<dbReference type="InterPro" id="IPR010427">
    <property type="entry name" value="DUF1023"/>
</dbReference>
<dbReference type="SUPFAM" id="SSF53474">
    <property type="entry name" value="alpha/beta-Hydrolases"/>
    <property type="match status" value="1"/>
</dbReference>
<dbReference type="AlphaFoldDB" id="A0A1V8ZY86"/>
<dbReference type="EMBL" id="MWIH01000008">
    <property type="protein sequence ID" value="OQO89842.1"/>
    <property type="molecule type" value="Genomic_DNA"/>
</dbReference>
<proteinExistence type="predicted"/>
<reference evidence="2 3" key="1">
    <citation type="submission" date="2017-02" db="EMBL/GenBank/DDBJ databases">
        <title>Draft genome of Saccharomonospora sp. 154.</title>
        <authorList>
            <person name="Alonso-Carmona G.S."/>
            <person name="De La Haba R."/>
            <person name="Vera-Gargallo B."/>
            <person name="Sandoval-Trujillo A.H."/>
            <person name="Ramirez-Duran N."/>
            <person name="Ventosa A."/>
        </authorList>
    </citation>
    <scope>NUCLEOTIDE SEQUENCE [LARGE SCALE GENOMIC DNA]</scope>
    <source>
        <strain evidence="2 3">LRS4.154</strain>
    </source>
</reference>
<organism evidence="2 3">
    <name type="scientific">Saccharomonospora piscinae</name>
    <dbReference type="NCBI Taxonomy" id="687388"/>
    <lineage>
        <taxon>Bacteria</taxon>
        <taxon>Bacillati</taxon>
        <taxon>Actinomycetota</taxon>
        <taxon>Actinomycetes</taxon>
        <taxon>Pseudonocardiales</taxon>
        <taxon>Pseudonocardiaceae</taxon>
        <taxon>Saccharomonospora</taxon>
    </lineage>
</organism>
<dbReference type="InterPro" id="IPR029058">
    <property type="entry name" value="AB_hydrolase_fold"/>
</dbReference>